<protein>
    <submittedName>
        <fullName evidence="2">Uncharacterized protein</fullName>
    </submittedName>
</protein>
<gene>
    <name evidence="2" type="ORF">ATANTOWER_028266</name>
</gene>
<proteinExistence type="predicted"/>
<sequence>MPPSPASDRSHNKASKATKHDPHQHQGHKYPTIPDQKCQAHPNANPEPALAHAAPIDNRTQTAITSQAVKQTLRRTYHCAKGKYGSPASQRVPQKDHSPHSKKAAQLQPASQPNHADLSNPSP</sequence>
<comment type="caution">
    <text evidence="2">The sequence shown here is derived from an EMBL/GenBank/DDBJ whole genome shotgun (WGS) entry which is preliminary data.</text>
</comment>
<dbReference type="EMBL" id="JAHUTI010026738">
    <property type="protein sequence ID" value="MED6240794.1"/>
    <property type="molecule type" value="Genomic_DNA"/>
</dbReference>
<reference evidence="2 3" key="1">
    <citation type="submission" date="2021-07" db="EMBL/GenBank/DDBJ databases">
        <authorList>
            <person name="Palmer J.M."/>
        </authorList>
    </citation>
    <scope>NUCLEOTIDE SEQUENCE [LARGE SCALE GENOMIC DNA]</scope>
    <source>
        <strain evidence="2 3">AT_MEX2019</strain>
        <tissue evidence="2">Muscle</tissue>
    </source>
</reference>
<name>A0ABU7ASY5_9TELE</name>
<dbReference type="Proteomes" id="UP001345963">
    <property type="component" value="Unassembled WGS sequence"/>
</dbReference>
<feature type="region of interest" description="Disordered" evidence="1">
    <location>
        <begin position="79"/>
        <end position="123"/>
    </location>
</feature>
<organism evidence="2 3">
    <name type="scientific">Ataeniobius toweri</name>
    <dbReference type="NCBI Taxonomy" id="208326"/>
    <lineage>
        <taxon>Eukaryota</taxon>
        <taxon>Metazoa</taxon>
        <taxon>Chordata</taxon>
        <taxon>Craniata</taxon>
        <taxon>Vertebrata</taxon>
        <taxon>Euteleostomi</taxon>
        <taxon>Actinopterygii</taxon>
        <taxon>Neopterygii</taxon>
        <taxon>Teleostei</taxon>
        <taxon>Neoteleostei</taxon>
        <taxon>Acanthomorphata</taxon>
        <taxon>Ovalentaria</taxon>
        <taxon>Atherinomorphae</taxon>
        <taxon>Cyprinodontiformes</taxon>
        <taxon>Goodeidae</taxon>
        <taxon>Ataeniobius</taxon>
    </lineage>
</organism>
<evidence type="ECO:0000313" key="3">
    <source>
        <dbReference type="Proteomes" id="UP001345963"/>
    </source>
</evidence>
<accession>A0ABU7ASY5</accession>
<feature type="compositionally biased region" description="Polar residues" evidence="1">
    <location>
        <begin position="108"/>
        <end position="123"/>
    </location>
</feature>
<keyword evidence="3" id="KW-1185">Reference proteome</keyword>
<feature type="region of interest" description="Disordered" evidence="1">
    <location>
        <begin position="1"/>
        <end position="63"/>
    </location>
</feature>
<evidence type="ECO:0000313" key="2">
    <source>
        <dbReference type="EMBL" id="MED6240794.1"/>
    </source>
</evidence>
<evidence type="ECO:0000256" key="1">
    <source>
        <dbReference type="SAM" id="MobiDB-lite"/>
    </source>
</evidence>